<dbReference type="Proteomes" id="UP000310189">
    <property type="component" value="Unassembled WGS sequence"/>
</dbReference>
<dbReference type="InterPro" id="IPR002870">
    <property type="entry name" value="Peptidase_M12B_N"/>
</dbReference>
<dbReference type="OrthoDB" id="5951731at2759"/>
<evidence type="ECO:0000313" key="10">
    <source>
        <dbReference type="EMBL" id="TIA87385.1"/>
    </source>
</evidence>
<feature type="region of interest" description="Disordered" evidence="5">
    <location>
        <begin position="303"/>
        <end position="325"/>
    </location>
</feature>
<feature type="binding site" evidence="4">
    <location>
        <position position="502"/>
    </location>
    <ligand>
        <name>Zn(2+)</name>
        <dbReference type="ChEBI" id="CHEBI:29105"/>
        <note>catalytic</note>
    </ligand>
</feature>
<comment type="function">
    <text evidence="2">Probable zinc protease.</text>
</comment>
<dbReference type="SUPFAM" id="SSF57552">
    <property type="entry name" value="Blood coagulation inhibitor (disintegrin)"/>
    <property type="match status" value="1"/>
</dbReference>
<dbReference type="InterPro" id="IPR001762">
    <property type="entry name" value="Disintegrin_dom"/>
</dbReference>
<feature type="domain" description="Disintegrin" evidence="8">
    <location>
        <begin position="576"/>
        <end position="661"/>
    </location>
</feature>
<dbReference type="GO" id="GO:0046872">
    <property type="term" value="F:metal ion binding"/>
    <property type="evidence" value="ECO:0007669"/>
    <property type="project" value="UniProtKB-KW"/>
</dbReference>
<evidence type="ECO:0000256" key="6">
    <source>
        <dbReference type="SAM" id="Phobius"/>
    </source>
</evidence>
<proteinExistence type="predicted"/>
<evidence type="ECO:0000259" key="8">
    <source>
        <dbReference type="PROSITE" id="PS50214"/>
    </source>
</evidence>
<dbReference type="SMART" id="SM00050">
    <property type="entry name" value="DISIN"/>
    <property type="match status" value="1"/>
</dbReference>
<organism evidence="10 11">
    <name type="scientific">Wallemia hederae</name>
    <dbReference type="NCBI Taxonomy" id="1540922"/>
    <lineage>
        <taxon>Eukaryota</taxon>
        <taxon>Fungi</taxon>
        <taxon>Dikarya</taxon>
        <taxon>Basidiomycota</taxon>
        <taxon>Wallemiomycotina</taxon>
        <taxon>Wallemiomycetes</taxon>
        <taxon>Wallemiales</taxon>
        <taxon>Wallemiaceae</taxon>
        <taxon>Wallemia</taxon>
    </lineage>
</organism>
<dbReference type="AlphaFoldDB" id="A0A4T0FIM0"/>
<dbReference type="InterPro" id="IPR024079">
    <property type="entry name" value="MetalloPept_cat_dom_sf"/>
</dbReference>
<feature type="domain" description="Peptidase M12B" evidence="9">
    <location>
        <begin position="342"/>
        <end position="549"/>
    </location>
</feature>
<keyword evidence="4" id="KW-0479">Metal-binding</keyword>
<sequence length="868" mass="94999">MKLFAWILLVFLVALAQCHSHKPSPLTRLSNPEDVSIDLLPRDPHSWPQLSSRDVDDSPTIKHDDKLRISFTLDGQSFNLHLHPNENLLHPDARVNYFSNGAISHSELLQKENFRVYHGFTVASEHSDRRVAEDAARIIRDGQFGDIFNDDDVIRGRANIMIHDDGVESNQSPQFEGSFTFDDELYHVKTPSSYLATMGDDDPSPSYHPSRLIIFKESDTVERTNTTLTSSCATDSSHYPSLIQDIPLPPFTFIAKQPSWTSPAMKWLDALFGTKTASRKPFVRFAPVDDHSIDRAISQAKDRYRTRVKRQGTGDISGGSNDPASSYIDSIGSTDGCPTEQRLVYMGFAADCTYVQNYDSQEKARTQILQDVNQISGLYRDTFRISLGVIELNVQEPTCPTSRNDTVPWNQACSDSVELNDRLSMFSAWRGQKGDDGAGLWHLMTKCNTGSEVGVAWISTLCQQQANSQGSQSVSGTAVTAITRNQWAVAAHEIGHNFGAIHDCEEGCNLQQHCCPLNSNNCNADNKFIMSATSSDSATKFSDCTIGNICSAMGSGSTSTSCLVDPSNSNRQIISLQQCGNGVVEDDEECDGGGETNCCTADCKFKSGAVCDTDTEACCNDSCQFAPNTQVCRPSIDDTCDYEEKCTGNSGACPADNFKENGSDCGNGRRCATGLCTSEDDQCRSAGASMGLTSACDMGGDDTCLVTCDSPQGNGCVRLQTPLRDGSQCGYGGTCQKGDCQTGSWQEVFRNWYRQNLQIAIPVTIIIAIVVILVLYGIFRCIFGGCFRRRRPGYMTAPPLPPKSKRNKLFSRASPRMPGGYSPPSHPPPAGYGGTPYYPPPPQAPPMREDVPSHWVDPAVYNGRDYGR</sequence>
<feature type="binding site" evidence="4">
    <location>
        <position position="492"/>
    </location>
    <ligand>
        <name>Zn(2+)</name>
        <dbReference type="ChEBI" id="CHEBI:29105"/>
        <note>catalytic</note>
    </ligand>
</feature>
<evidence type="ECO:0000259" key="9">
    <source>
        <dbReference type="PROSITE" id="PS50215"/>
    </source>
</evidence>
<dbReference type="PANTHER" id="PTHR11905">
    <property type="entry name" value="ADAM A DISINTEGRIN AND METALLOPROTEASE DOMAIN"/>
    <property type="match status" value="1"/>
</dbReference>
<keyword evidence="6" id="KW-1133">Transmembrane helix</keyword>
<keyword evidence="1" id="KW-1015">Disulfide bond</keyword>
<dbReference type="FunFam" id="4.10.70.10:FF:000003">
    <property type="entry name" value="Disintegrin and metalloproteinase domain-containing protein 17"/>
    <property type="match status" value="1"/>
</dbReference>
<protein>
    <recommendedName>
        <fullName evidence="3">Disintegrin and metalloproteinase domain-containing protein B</fullName>
    </recommendedName>
</protein>
<dbReference type="Pfam" id="PF01562">
    <property type="entry name" value="Pep_M12B_propep"/>
    <property type="match status" value="1"/>
</dbReference>
<evidence type="ECO:0000256" key="4">
    <source>
        <dbReference type="PROSITE-ProRule" id="PRU00276"/>
    </source>
</evidence>
<evidence type="ECO:0000313" key="11">
    <source>
        <dbReference type="Proteomes" id="UP000310189"/>
    </source>
</evidence>
<keyword evidence="7" id="KW-0732">Signal</keyword>
<feature type="transmembrane region" description="Helical" evidence="6">
    <location>
        <begin position="759"/>
        <end position="783"/>
    </location>
</feature>
<dbReference type="GO" id="GO:0006508">
    <property type="term" value="P:proteolysis"/>
    <property type="evidence" value="ECO:0007669"/>
    <property type="project" value="InterPro"/>
</dbReference>
<evidence type="ECO:0000256" key="5">
    <source>
        <dbReference type="SAM" id="MobiDB-lite"/>
    </source>
</evidence>
<dbReference type="InterPro" id="IPR001590">
    <property type="entry name" value="Peptidase_M12B"/>
</dbReference>
<evidence type="ECO:0000256" key="2">
    <source>
        <dbReference type="ARBA" id="ARBA00056552"/>
    </source>
</evidence>
<dbReference type="Pfam" id="PF00200">
    <property type="entry name" value="Disintegrin"/>
    <property type="match status" value="1"/>
</dbReference>
<dbReference type="SUPFAM" id="SSF55486">
    <property type="entry name" value="Metalloproteases ('zincins'), catalytic domain"/>
    <property type="match status" value="1"/>
</dbReference>
<name>A0A4T0FIM0_9BASI</name>
<dbReference type="PANTHER" id="PTHR11905:SF159">
    <property type="entry name" value="ADAM METALLOPROTEASE"/>
    <property type="match status" value="1"/>
</dbReference>
<comment type="caution">
    <text evidence="4">Lacks conserved residue(s) required for the propagation of feature annotation.</text>
</comment>
<feature type="active site" evidence="4">
    <location>
        <position position="493"/>
    </location>
</feature>
<keyword evidence="6" id="KW-0812">Transmembrane</keyword>
<feature type="signal peptide" evidence="7">
    <location>
        <begin position="1"/>
        <end position="20"/>
    </location>
</feature>
<keyword evidence="6" id="KW-0472">Membrane</keyword>
<accession>A0A4T0FIM0</accession>
<dbReference type="GO" id="GO:0004222">
    <property type="term" value="F:metalloendopeptidase activity"/>
    <property type="evidence" value="ECO:0007669"/>
    <property type="project" value="InterPro"/>
</dbReference>
<reference evidence="10 11" key="1">
    <citation type="submission" date="2019-03" db="EMBL/GenBank/DDBJ databases">
        <title>Sequencing 23 genomes of Wallemia ichthyophaga.</title>
        <authorList>
            <person name="Gostincar C."/>
        </authorList>
    </citation>
    <scope>NUCLEOTIDE SEQUENCE [LARGE SCALE GENOMIC DNA]</scope>
    <source>
        <strain evidence="10 11">EXF-5753</strain>
    </source>
</reference>
<dbReference type="InterPro" id="IPR034028">
    <property type="entry name" value="ZnMc_ADAM_fungal"/>
</dbReference>
<evidence type="ECO:0000256" key="7">
    <source>
        <dbReference type="SAM" id="SignalP"/>
    </source>
</evidence>
<feature type="chain" id="PRO_5020860418" description="Disintegrin and metalloproteinase domain-containing protein B" evidence="7">
    <location>
        <begin position="21"/>
        <end position="868"/>
    </location>
</feature>
<dbReference type="CDD" id="cd04271">
    <property type="entry name" value="ZnMc_ADAM_fungal"/>
    <property type="match status" value="1"/>
</dbReference>
<dbReference type="Gene3D" id="4.10.70.10">
    <property type="entry name" value="Disintegrin domain"/>
    <property type="match status" value="1"/>
</dbReference>
<evidence type="ECO:0000256" key="3">
    <source>
        <dbReference type="ARBA" id="ARBA00074021"/>
    </source>
</evidence>
<dbReference type="PROSITE" id="PS50215">
    <property type="entry name" value="ADAM_MEPRO"/>
    <property type="match status" value="1"/>
</dbReference>
<comment type="caution">
    <text evidence="10">The sequence shown here is derived from an EMBL/GenBank/DDBJ whole genome shotgun (WGS) entry which is preliminary data.</text>
</comment>
<dbReference type="Pfam" id="PF13688">
    <property type="entry name" value="Reprolysin_5"/>
    <property type="match status" value="1"/>
</dbReference>
<dbReference type="InterPro" id="IPR036436">
    <property type="entry name" value="Disintegrin_dom_sf"/>
</dbReference>
<evidence type="ECO:0000256" key="1">
    <source>
        <dbReference type="ARBA" id="ARBA00023157"/>
    </source>
</evidence>
<feature type="binding site" evidence="4">
    <location>
        <position position="496"/>
    </location>
    <ligand>
        <name>Zn(2+)</name>
        <dbReference type="ChEBI" id="CHEBI:29105"/>
        <note>catalytic</note>
    </ligand>
</feature>
<dbReference type="Gene3D" id="3.40.390.10">
    <property type="entry name" value="Collagenase (Catalytic Domain)"/>
    <property type="match status" value="1"/>
</dbReference>
<keyword evidence="11" id="KW-1185">Reference proteome</keyword>
<keyword evidence="4" id="KW-0862">Zinc</keyword>
<dbReference type="EMBL" id="SPNW01000057">
    <property type="protein sequence ID" value="TIA87385.1"/>
    <property type="molecule type" value="Genomic_DNA"/>
</dbReference>
<feature type="region of interest" description="Disordered" evidence="5">
    <location>
        <begin position="797"/>
        <end position="849"/>
    </location>
</feature>
<dbReference type="PROSITE" id="PS50214">
    <property type="entry name" value="DISINTEGRIN_2"/>
    <property type="match status" value="1"/>
</dbReference>
<gene>
    <name evidence="10" type="ORF">E3P99_03197</name>
</gene>